<reference evidence="2" key="1">
    <citation type="submission" date="2014-12" db="EMBL/GenBank/DDBJ databases">
        <title>Insight into the proteome of Arion vulgaris.</title>
        <authorList>
            <person name="Aradska J."/>
            <person name="Bulat T."/>
            <person name="Smidak R."/>
            <person name="Sarate P."/>
            <person name="Gangsoo J."/>
            <person name="Sialana F."/>
            <person name="Bilban M."/>
            <person name="Lubec G."/>
        </authorList>
    </citation>
    <scope>NUCLEOTIDE SEQUENCE</scope>
    <source>
        <tissue evidence="2">Skin</tissue>
    </source>
</reference>
<accession>A0A0B7B4N5</accession>
<evidence type="ECO:0000313" key="2">
    <source>
        <dbReference type="EMBL" id="CEK87070.1"/>
    </source>
</evidence>
<gene>
    <name evidence="2" type="primary">ORF157162</name>
</gene>
<name>A0A0B7B4N5_9EUPU</name>
<organism evidence="2">
    <name type="scientific">Arion vulgaris</name>
    <dbReference type="NCBI Taxonomy" id="1028688"/>
    <lineage>
        <taxon>Eukaryota</taxon>
        <taxon>Metazoa</taxon>
        <taxon>Spiralia</taxon>
        <taxon>Lophotrochozoa</taxon>
        <taxon>Mollusca</taxon>
        <taxon>Gastropoda</taxon>
        <taxon>Heterobranchia</taxon>
        <taxon>Euthyneura</taxon>
        <taxon>Panpulmonata</taxon>
        <taxon>Eupulmonata</taxon>
        <taxon>Stylommatophora</taxon>
        <taxon>Helicina</taxon>
        <taxon>Arionoidea</taxon>
        <taxon>Arionidae</taxon>
        <taxon>Arion</taxon>
    </lineage>
</organism>
<dbReference type="EMBL" id="HACG01040205">
    <property type="protein sequence ID" value="CEK87070.1"/>
    <property type="molecule type" value="Transcribed_RNA"/>
</dbReference>
<protein>
    <submittedName>
        <fullName evidence="2">Uncharacterized protein</fullName>
    </submittedName>
</protein>
<dbReference type="AlphaFoldDB" id="A0A0B7B4N5"/>
<evidence type="ECO:0000256" key="1">
    <source>
        <dbReference type="SAM" id="MobiDB-lite"/>
    </source>
</evidence>
<proteinExistence type="predicted"/>
<feature type="region of interest" description="Disordered" evidence="1">
    <location>
        <begin position="66"/>
        <end position="90"/>
    </location>
</feature>
<sequence>MGEYLKILRSNILHLVVQAKEKDTFLVSLFFVQGSEKVSVAEDLVGIGMAEFSQVASLQKEEARPNLPYPVGQLHQPRHMDNESDEEDNELEIQRKIQELQMQLKVLKQKKHTTH</sequence>